<keyword evidence="5 10" id="KW-0328">Glycosyltransferase</keyword>
<comment type="subcellular location">
    <subcellularLocation>
        <location evidence="1">Cytoplasm</location>
    </subcellularLocation>
</comment>
<name>A0A1U9JVL6_9HYPH</name>
<dbReference type="GO" id="GO:0003999">
    <property type="term" value="F:adenine phosphoribosyltransferase activity"/>
    <property type="evidence" value="ECO:0007669"/>
    <property type="project" value="TreeGrafter"/>
</dbReference>
<evidence type="ECO:0000256" key="4">
    <source>
        <dbReference type="ARBA" id="ARBA00022490"/>
    </source>
</evidence>
<dbReference type="Gene3D" id="3.40.50.2020">
    <property type="match status" value="2"/>
</dbReference>
<evidence type="ECO:0000256" key="1">
    <source>
        <dbReference type="ARBA" id="ARBA00004496"/>
    </source>
</evidence>
<keyword evidence="11" id="KW-1185">Reference proteome</keyword>
<dbReference type="PANTHER" id="PTHR11776:SF7">
    <property type="entry name" value="PHOSPHORIBOSYLTRANSFERASE DOMAIN-CONTAINING PROTEIN"/>
    <property type="match status" value="1"/>
</dbReference>
<keyword evidence="4" id="KW-0963">Cytoplasm</keyword>
<dbReference type="InterPro" id="IPR029057">
    <property type="entry name" value="PRTase-like"/>
</dbReference>
<sequence>MSEQTLAQTLRASIRTIDDYPKPGVKFYDITTLLGNAQAFRRAIDALVYPYVGQGIDKVAGVEARGFILRVAYSLEYGIDEMEIHSDAVRPGEQVLLVDDLIASGGTAVAAVKLLQKMQANIVGACFVMDLPELGGAEKLRALGVDVRSLVAFAGK</sequence>
<reference evidence="10 11" key="1">
    <citation type="journal article" date="2010" name="Science">
        <title>Genomic comparison of the ants Camponotus floridanus and Harpegnathos saltator.</title>
        <authorList>
            <person name="Bonasio R."/>
            <person name="Zhang G."/>
            <person name="Ye C."/>
            <person name="Mutti N.S."/>
            <person name="Fang X."/>
            <person name="Qin N."/>
            <person name="Donahue G."/>
            <person name="Yang P."/>
            <person name="Li Q."/>
            <person name="Li C."/>
            <person name="Zhang P."/>
            <person name="Huang Z."/>
            <person name="Berger S.L."/>
            <person name="Reinberg D."/>
            <person name="Wang J."/>
            <person name="Liebig J."/>
        </authorList>
    </citation>
    <scope>NUCLEOTIDE SEQUENCE [LARGE SCALE GENOMIC DNA]</scope>
    <source>
        <strain evidence="10 11">Hsal</strain>
    </source>
</reference>
<dbReference type="Pfam" id="PF00156">
    <property type="entry name" value="Pribosyltran"/>
    <property type="match status" value="1"/>
</dbReference>
<evidence type="ECO:0000256" key="8">
    <source>
        <dbReference type="ARBA" id="ARBA00025704"/>
    </source>
</evidence>
<dbReference type="Proteomes" id="UP000188912">
    <property type="component" value="Chromosome"/>
</dbReference>
<dbReference type="SUPFAM" id="SSF53271">
    <property type="entry name" value="PRTase-like"/>
    <property type="match status" value="1"/>
</dbReference>
<dbReference type="CDD" id="cd06223">
    <property type="entry name" value="PRTases_typeI"/>
    <property type="match status" value="1"/>
</dbReference>
<evidence type="ECO:0000256" key="6">
    <source>
        <dbReference type="ARBA" id="ARBA00022679"/>
    </source>
</evidence>
<dbReference type="KEGG" id="thd:BHV28_12120"/>
<evidence type="ECO:0000313" key="11">
    <source>
        <dbReference type="Proteomes" id="UP000188912"/>
    </source>
</evidence>
<accession>A0A1U9JVL6</accession>
<proteinExistence type="inferred from homology"/>
<dbReference type="InterPro" id="IPR000836">
    <property type="entry name" value="PRTase_dom"/>
</dbReference>
<evidence type="ECO:0000256" key="5">
    <source>
        <dbReference type="ARBA" id="ARBA00022676"/>
    </source>
</evidence>
<protein>
    <submittedName>
        <fullName evidence="10">Adenine phosphoribosyltransferase</fullName>
    </submittedName>
</protein>
<gene>
    <name evidence="10" type="primary">apt</name>
    <name evidence="10" type="ORF">BHV28_12120</name>
</gene>
<keyword evidence="7" id="KW-0660">Purine salvage</keyword>
<reference evidence="10 11" key="2">
    <citation type="journal article" date="2016" name="Sci. Rep.">
        <title>The genome of Rhizobiales bacteria in predatory ants reveals urease gene functions but no genes for nitrogen fixation.</title>
        <authorList>
            <person name="Neuvonen M.M."/>
            <person name="Tamarit D."/>
            <person name="Naslund K."/>
            <person name="Liebig J."/>
            <person name="Feldhaar H."/>
            <person name="Moran N.A."/>
            <person name="Guy L."/>
            <person name="Andersson S.G."/>
        </authorList>
    </citation>
    <scope>NUCLEOTIDE SEQUENCE [LARGE SCALE GENOMIC DNA]</scope>
    <source>
        <strain evidence="10 11">Hsal</strain>
    </source>
</reference>
<evidence type="ECO:0000313" key="10">
    <source>
        <dbReference type="EMBL" id="AQS41898.1"/>
    </source>
</evidence>
<dbReference type="STRING" id="1902579.BHV28_12120"/>
<evidence type="ECO:0000256" key="7">
    <source>
        <dbReference type="ARBA" id="ARBA00022726"/>
    </source>
</evidence>
<comment type="subunit">
    <text evidence="3">Homodimer.</text>
</comment>
<feature type="domain" description="Phosphoribosyltransferase" evidence="9">
    <location>
        <begin position="86"/>
        <end position="133"/>
    </location>
</feature>
<evidence type="ECO:0000256" key="2">
    <source>
        <dbReference type="ARBA" id="ARBA00008391"/>
    </source>
</evidence>
<keyword evidence="6" id="KW-0808">Transferase</keyword>
<evidence type="ECO:0000259" key="9">
    <source>
        <dbReference type="Pfam" id="PF00156"/>
    </source>
</evidence>
<dbReference type="EMBL" id="CP017315">
    <property type="protein sequence ID" value="AQS41898.1"/>
    <property type="molecule type" value="Genomic_DNA"/>
</dbReference>
<evidence type="ECO:0000256" key="3">
    <source>
        <dbReference type="ARBA" id="ARBA00011738"/>
    </source>
</evidence>
<dbReference type="GO" id="GO:0006166">
    <property type="term" value="P:purine ribonucleoside salvage"/>
    <property type="evidence" value="ECO:0007669"/>
    <property type="project" value="UniProtKB-KW"/>
</dbReference>
<dbReference type="GO" id="GO:0005737">
    <property type="term" value="C:cytoplasm"/>
    <property type="evidence" value="ECO:0007669"/>
    <property type="project" value="UniProtKB-SubCell"/>
</dbReference>
<dbReference type="InterPro" id="IPR050120">
    <property type="entry name" value="Adenine_PRTase"/>
</dbReference>
<dbReference type="PANTHER" id="PTHR11776">
    <property type="entry name" value="ADENINE PHOSPHORIBOSYLTRANSFERASE"/>
    <property type="match status" value="1"/>
</dbReference>
<organism evidence="10 11">
    <name type="scientific">Candidatus Tokpelaia hoelldobleri</name>
    <dbReference type="NCBI Taxonomy" id="1902579"/>
    <lineage>
        <taxon>Bacteria</taxon>
        <taxon>Pseudomonadati</taxon>
        <taxon>Pseudomonadota</taxon>
        <taxon>Alphaproteobacteria</taxon>
        <taxon>Hyphomicrobiales</taxon>
        <taxon>Candidatus Tokpelaia</taxon>
    </lineage>
</organism>
<comment type="similarity">
    <text evidence="2">Belongs to the purine/pyrimidine phosphoribosyltransferase family.</text>
</comment>
<comment type="pathway">
    <text evidence="8">Purine metabolism.</text>
</comment>
<dbReference type="AlphaFoldDB" id="A0A1U9JVL6"/>